<evidence type="ECO:0000259" key="3">
    <source>
        <dbReference type="PROSITE" id="PS50157"/>
    </source>
</evidence>
<keyword evidence="1" id="KW-0862">Zinc</keyword>
<feature type="domain" description="C2H2-type" evidence="3">
    <location>
        <begin position="327"/>
        <end position="354"/>
    </location>
</feature>
<evidence type="ECO:0000313" key="5">
    <source>
        <dbReference type="Proteomes" id="UP001153076"/>
    </source>
</evidence>
<reference evidence="4" key="1">
    <citation type="submission" date="2022-04" db="EMBL/GenBank/DDBJ databases">
        <title>Carnegiea gigantea Genome sequencing and assembly v2.</title>
        <authorList>
            <person name="Copetti D."/>
            <person name="Sanderson M.J."/>
            <person name="Burquez A."/>
            <person name="Wojciechowski M.F."/>
        </authorList>
    </citation>
    <scope>NUCLEOTIDE SEQUENCE</scope>
    <source>
        <strain evidence="4">SGP5-SGP5p</strain>
        <tissue evidence="4">Aerial part</tissue>
    </source>
</reference>
<feature type="region of interest" description="Disordered" evidence="2">
    <location>
        <begin position="429"/>
        <end position="449"/>
    </location>
</feature>
<gene>
    <name evidence="4" type="ORF">Cgig2_023174</name>
</gene>
<dbReference type="PANTHER" id="PTHR46869">
    <property type="entry name" value="C2H2-LIKE ZINC FINGER PROTEIN"/>
    <property type="match status" value="1"/>
</dbReference>
<keyword evidence="1" id="KW-0863">Zinc-finger</keyword>
<sequence length="523" mass="57360">MEDGRDRAEFKHVCKLCNKRYPSGKSLGGHMSAKISNQNQNNQNQNNQSQQEKVCKQCGKAFQSLKALCGHMSSHSERERNFKDDEEDDVSWSSESHSDHNMVNTHNSNLDSLSSKRQTRSSYSRYRSLTIVDSLSNNSEIDQHEQEEVAICLMMLSRDYSSSAYKSTNCFNFAAESSDNNSVILEGGSSSNHIGGIGKSKNLYLMNNDKFKKVGFSQNVNVAQEMDNSDSGYFENGAKELESDDSVDGYFVKNYYYYSGYGTKNSKPEFGSGLVDSSDGSKKRARDAGGFGFDSPESEENSSKKLKQDCHESSNNNHGNPQKRSKFECMVCNQTFKNHQALGGHIITHRKNGESSLDTSNSPKITSSSKAMATNNYAKKGGGSKKLKGHKCPYCPKVFKSGQALGGHKRSHMMGGGGGTTGLVAVGPVTRAPPPEPEPGPEQKMGSPPLIDLNLPAPVEEEASGNSQPSLCSLFSPRSMCYSLNVHKLEFPFHSLDDGGGGVVEDHLERELAGTYKLVSHYK</sequence>
<dbReference type="Proteomes" id="UP001153076">
    <property type="component" value="Unassembled WGS sequence"/>
</dbReference>
<dbReference type="Gene3D" id="3.30.160.60">
    <property type="entry name" value="Classic Zinc Finger"/>
    <property type="match status" value="2"/>
</dbReference>
<dbReference type="GO" id="GO:0008270">
    <property type="term" value="F:zinc ion binding"/>
    <property type="evidence" value="ECO:0007669"/>
    <property type="project" value="UniProtKB-KW"/>
</dbReference>
<keyword evidence="5" id="KW-1185">Reference proteome</keyword>
<feature type="compositionally biased region" description="Basic and acidic residues" evidence="2">
    <location>
        <begin position="301"/>
        <end position="312"/>
    </location>
</feature>
<dbReference type="OrthoDB" id="9451254at2759"/>
<dbReference type="InterPro" id="IPR036236">
    <property type="entry name" value="Znf_C2H2_sf"/>
</dbReference>
<evidence type="ECO:0000313" key="4">
    <source>
        <dbReference type="EMBL" id="KAJ8433222.1"/>
    </source>
</evidence>
<dbReference type="PROSITE" id="PS00028">
    <property type="entry name" value="ZINC_FINGER_C2H2_1"/>
    <property type="match status" value="3"/>
</dbReference>
<proteinExistence type="predicted"/>
<feature type="region of interest" description="Disordered" evidence="2">
    <location>
        <begin position="25"/>
        <end position="48"/>
    </location>
</feature>
<dbReference type="SMART" id="SM00355">
    <property type="entry name" value="ZnF_C2H2"/>
    <property type="match status" value="4"/>
</dbReference>
<feature type="compositionally biased region" description="Low complexity" evidence="2">
    <location>
        <begin position="36"/>
        <end position="48"/>
    </location>
</feature>
<feature type="compositionally biased region" description="Polar residues" evidence="2">
    <location>
        <begin position="313"/>
        <end position="322"/>
    </location>
</feature>
<evidence type="ECO:0000256" key="1">
    <source>
        <dbReference type="PROSITE-ProRule" id="PRU00042"/>
    </source>
</evidence>
<dbReference type="SUPFAM" id="SSF57667">
    <property type="entry name" value="beta-beta-alpha zinc fingers"/>
    <property type="match status" value="1"/>
</dbReference>
<keyword evidence="1" id="KW-0479">Metal-binding</keyword>
<evidence type="ECO:0000256" key="2">
    <source>
        <dbReference type="SAM" id="MobiDB-lite"/>
    </source>
</evidence>
<dbReference type="PROSITE" id="PS50157">
    <property type="entry name" value="ZINC_FINGER_C2H2_2"/>
    <property type="match status" value="3"/>
</dbReference>
<organism evidence="4 5">
    <name type="scientific">Carnegiea gigantea</name>
    <dbReference type="NCBI Taxonomy" id="171969"/>
    <lineage>
        <taxon>Eukaryota</taxon>
        <taxon>Viridiplantae</taxon>
        <taxon>Streptophyta</taxon>
        <taxon>Embryophyta</taxon>
        <taxon>Tracheophyta</taxon>
        <taxon>Spermatophyta</taxon>
        <taxon>Magnoliopsida</taxon>
        <taxon>eudicotyledons</taxon>
        <taxon>Gunneridae</taxon>
        <taxon>Pentapetalae</taxon>
        <taxon>Caryophyllales</taxon>
        <taxon>Cactineae</taxon>
        <taxon>Cactaceae</taxon>
        <taxon>Cactoideae</taxon>
        <taxon>Echinocereeae</taxon>
        <taxon>Carnegiea</taxon>
    </lineage>
</organism>
<feature type="region of interest" description="Disordered" evidence="2">
    <location>
        <begin position="268"/>
        <end position="324"/>
    </location>
</feature>
<feature type="domain" description="C2H2-type" evidence="3">
    <location>
        <begin position="390"/>
        <end position="412"/>
    </location>
</feature>
<dbReference type="AlphaFoldDB" id="A0A9Q1JY96"/>
<comment type="caution">
    <text evidence="4">The sequence shown here is derived from an EMBL/GenBank/DDBJ whole genome shotgun (WGS) entry which is preliminary data.</text>
</comment>
<feature type="compositionally biased region" description="Polar residues" evidence="2">
    <location>
        <begin position="101"/>
        <end position="111"/>
    </location>
</feature>
<feature type="domain" description="C2H2-type" evidence="3">
    <location>
        <begin position="53"/>
        <end position="80"/>
    </location>
</feature>
<name>A0A9Q1JY96_9CARY</name>
<dbReference type="InterPro" id="IPR013087">
    <property type="entry name" value="Znf_C2H2_type"/>
</dbReference>
<accession>A0A9Q1JY96</accession>
<protein>
    <recommendedName>
        <fullName evidence="3">C2H2-type domain-containing protein</fullName>
    </recommendedName>
</protein>
<feature type="region of interest" description="Disordered" evidence="2">
    <location>
        <begin position="73"/>
        <end position="119"/>
    </location>
</feature>
<dbReference type="Pfam" id="PF13912">
    <property type="entry name" value="zf-C2H2_6"/>
    <property type="match status" value="4"/>
</dbReference>
<dbReference type="EMBL" id="JAKOGI010000553">
    <property type="protein sequence ID" value="KAJ8433222.1"/>
    <property type="molecule type" value="Genomic_DNA"/>
</dbReference>
<feature type="compositionally biased region" description="Pro residues" evidence="2">
    <location>
        <begin position="431"/>
        <end position="440"/>
    </location>
</feature>
<feature type="compositionally biased region" description="Basic and acidic residues" evidence="2">
    <location>
        <begin position="74"/>
        <end position="83"/>
    </location>
</feature>
<dbReference type="PANTHER" id="PTHR46869:SF1">
    <property type="entry name" value="C2H2-LIKE ZINC FINGER PROTEIN"/>
    <property type="match status" value="1"/>
</dbReference>